<keyword evidence="3" id="KW-0067">ATP-binding</keyword>
<keyword evidence="1" id="KW-0808">Transferase</keyword>
<dbReference type="Gene3D" id="3.30.565.10">
    <property type="entry name" value="Histidine kinase-like ATPase, C-terminal domain"/>
    <property type="match status" value="1"/>
</dbReference>
<dbReference type="CDD" id="cd16936">
    <property type="entry name" value="HATPase_RsbW-like"/>
    <property type="match status" value="1"/>
</dbReference>
<sequence length="79" mass="8752">MRKHGGTCRPRLWQEAGHLVCEVRDTGHLADPLAGRRPPNPEQLGGRGLLIVNELADLVRVHTTSQGTTLRVMLRLDHA</sequence>
<evidence type="ECO:0000313" key="4">
    <source>
        <dbReference type="Proteomes" id="UP001595690"/>
    </source>
</evidence>
<evidence type="ECO:0000259" key="2">
    <source>
        <dbReference type="Pfam" id="PF13581"/>
    </source>
</evidence>
<dbReference type="GO" id="GO:0005524">
    <property type="term" value="F:ATP binding"/>
    <property type="evidence" value="ECO:0007669"/>
    <property type="project" value="UniProtKB-KW"/>
</dbReference>
<gene>
    <name evidence="3" type="ORF">ACFOWZ_16560</name>
</gene>
<keyword evidence="1" id="KW-0418">Kinase</keyword>
<name>A0ABV8BRT3_9PSEU</name>
<dbReference type="PANTHER" id="PTHR35526">
    <property type="entry name" value="ANTI-SIGMA-F FACTOR RSBW-RELATED"/>
    <property type="match status" value="1"/>
</dbReference>
<dbReference type="InterPro" id="IPR003594">
    <property type="entry name" value="HATPase_dom"/>
</dbReference>
<accession>A0ABV8BRT3</accession>
<feature type="domain" description="Histidine kinase/HSP90-like ATPase" evidence="2">
    <location>
        <begin position="4"/>
        <end position="72"/>
    </location>
</feature>
<proteinExistence type="predicted"/>
<evidence type="ECO:0000256" key="1">
    <source>
        <dbReference type="ARBA" id="ARBA00022527"/>
    </source>
</evidence>
<comment type="caution">
    <text evidence="3">The sequence shown here is derived from an EMBL/GenBank/DDBJ whole genome shotgun (WGS) entry which is preliminary data.</text>
</comment>
<evidence type="ECO:0000313" key="3">
    <source>
        <dbReference type="EMBL" id="MFC3893088.1"/>
    </source>
</evidence>
<keyword evidence="3" id="KW-0547">Nucleotide-binding</keyword>
<dbReference type="Pfam" id="PF13581">
    <property type="entry name" value="HATPase_c_2"/>
    <property type="match status" value="1"/>
</dbReference>
<organism evidence="3 4">
    <name type="scientific">Lentzea rhizosphaerae</name>
    <dbReference type="NCBI Taxonomy" id="2041025"/>
    <lineage>
        <taxon>Bacteria</taxon>
        <taxon>Bacillati</taxon>
        <taxon>Actinomycetota</taxon>
        <taxon>Actinomycetes</taxon>
        <taxon>Pseudonocardiales</taxon>
        <taxon>Pseudonocardiaceae</taxon>
        <taxon>Lentzea</taxon>
    </lineage>
</organism>
<keyword evidence="1" id="KW-0723">Serine/threonine-protein kinase</keyword>
<dbReference type="PANTHER" id="PTHR35526:SF3">
    <property type="entry name" value="ANTI-SIGMA-F FACTOR RSBW"/>
    <property type="match status" value="1"/>
</dbReference>
<dbReference type="RefSeq" id="WP_382373471.1">
    <property type="nucleotide sequence ID" value="NZ_JBHRZI010000014.1"/>
</dbReference>
<dbReference type="InterPro" id="IPR050267">
    <property type="entry name" value="Anti-sigma-factor_SerPK"/>
</dbReference>
<reference evidence="4" key="1">
    <citation type="journal article" date="2019" name="Int. J. Syst. Evol. Microbiol.">
        <title>The Global Catalogue of Microorganisms (GCM) 10K type strain sequencing project: providing services to taxonomists for standard genome sequencing and annotation.</title>
        <authorList>
            <consortium name="The Broad Institute Genomics Platform"/>
            <consortium name="The Broad Institute Genome Sequencing Center for Infectious Disease"/>
            <person name="Wu L."/>
            <person name="Ma J."/>
        </authorList>
    </citation>
    <scope>NUCLEOTIDE SEQUENCE [LARGE SCALE GENOMIC DNA]</scope>
    <source>
        <strain evidence="4">CGMCC 4.7405</strain>
    </source>
</reference>
<dbReference type="Proteomes" id="UP001595690">
    <property type="component" value="Unassembled WGS sequence"/>
</dbReference>
<keyword evidence="4" id="KW-1185">Reference proteome</keyword>
<dbReference type="SUPFAM" id="SSF55874">
    <property type="entry name" value="ATPase domain of HSP90 chaperone/DNA topoisomerase II/histidine kinase"/>
    <property type="match status" value="1"/>
</dbReference>
<protein>
    <submittedName>
        <fullName evidence="3">ATP-binding protein</fullName>
    </submittedName>
</protein>
<dbReference type="EMBL" id="JBHRZI010000014">
    <property type="protein sequence ID" value="MFC3893088.1"/>
    <property type="molecule type" value="Genomic_DNA"/>
</dbReference>
<dbReference type="InterPro" id="IPR036890">
    <property type="entry name" value="HATPase_C_sf"/>
</dbReference>